<accession>A0AC35FXX0</accession>
<dbReference type="Proteomes" id="UP000887580">
    <property type="component" value="Unplaced"/>
</dbReference>
<dbReference type="WBParaSite" id="PS1159_v2.g22094.t1">
    <property type="protein sequence ID" value="PS1159_v2.g22094.t1"/>
    <property type="gene ID" value="PS1159_v2.g22094"/>
</dbReference>
<evidence type="ECO:0000313" key="2">
    <source>
        <dbReference type="WBParaSite" id="PS1159_v2.g22094.t1"/>
    </source>
</evidence>
<sequence>MFSQILFLFAVFSLVISADILSGHQGPENVDKKQSMETSITLRDDGLLKGTTTLKARHWIKGFTGGVAVFLFDENKNELWHSDWQKFGVNLHSTRNAEWSVQVPSEILSKVKNFSIVQKHMPTNRMIEWIQKPENMGTVMSIIQGITTGK</sequence>
<proteinExistence type="predicted"/>
<evidence type="ECO:0000313" key="1">
    <source>
        <dbReference type="Proteomes" id="UP000887580"/>
    </source>
</evidence>
<reference evidence="2" key="1">
    <citation type="submission" date="2022-11" db="UniProtKB">
        <authorList>
            <consortium name="WormBaseParasite"/>
        </authorList>
    </citation>
    <scope>IDENTIFICATION</scope>
</reference>
<protein>
    <submittedName>
        <fullName evidence="2">Uncharacterized protein</fullName>
    </submittedName>
</protein>
<name>A0AC35FXX0_9BILA</name>
<organism evidence="1 2">
    <name type="scientific">Panagrolaimus sp. PS1159</name>
    <dbReference type="NCBI Taxonomy" id="55785"/>
    <lineage>
        <taxon>Eukaryota</taxon>
        <taxon>Metazoa</taxon>
        <taxon>Ecdysozoa</taxon>
        <taxon>Nematoda</taxon>
        <taxon>Chromadorea</taxon>
        <taxon>Rhabditida</taxon>
        <taxon>Tylenchina</taxon>
        <taxon>Panagrolaimomorpha</taxon>
        <taxon>Panagrolaimoidea</taxon>
        <taxon>Panagrolaimidae</taxon>
        <taxon>Panagrolaimus</taxon>
    </lineage>
</organism>